<dbReference type="Proteomes" id="UP000276437">
    <property type="component" value="Chromosome"/>
</dbReference>
<dbReference type="SUPFAM" id="SSF53613">
    <property type="entry name" value="Ribokinase-like"/>
    <property type="match status" value="1"/>
</dbReference>
<dbReference type="InterPro" id="IPR011913">
    <property type="entry name" value="RfaE_dom_I"/>
</dbReference>
<dbReference type="RefSeq" id="WP_232035422.1">
    <property type="nucleotide sequence ID" value="NZ_AP018449.1"/>
</dbReference>
<dbReference type="FunFam" id="3.40.1190.20:FF:000002">
    <property type="entry name" value="Bifunctional protein HldE"/>
    <property type="match status" value="1"/>
</dbReference>
<name>A0A348AKK8_9FIRM</name>
<dbReference type="EMBL" id="AP018449">
    <property type="protein sequence ID" value="BBB91606.1"/>
    <property type="molecule type" value="Genomic_DNA"/>
</dbReference>
<keyword evidence="5" id="KW-1185">Reference proteome</keyword>
<dbReference type="GO" id="GO:0016773">
    <property type="term" value="F:phosphotransferase activity, alcohol group as acceptor"/>
    <property type="evidence" value="ECO:0007669"/>
    <property type="project" value="InterPro"/>
</dbReference>
<organism evidence="4 5">
    <name type="scientific">Methylomusa anaerophila</name>
    <dbReference type="NCBI Taxonomy" id="1930071"/>
    <lineage>
        <taxon>Bacteria</taxon>
        <taxon>Bacillati</taxon>
        <taxon>Bacillota</taxon>
        <taxon>Negativicutes</taxon>
        <taxon>Selenomonadales</taxon>
        <taxon>Sporomusaceae</taxon>
        <taxon>Methylomusa</taxon>
    </lineage>
</organism>
<proteinExistence type="predicted"/>
<dbReference type="NCBIfam" id="TIGR02198">
    <property type="entry name" value="rfaE_dom_I"/>
    <property type="match status" value="1"/>
</dbReference>
<feature type="domain" description="Carbohydrate kinase PfkB" evidence="3">
    <location>
        <begin position="21"/>
        <end position="316"/>
    </location>
</feature>
<dbReference type="KEGG" id="mana:MAMMFC1_02290"/>
<evidence type="ECO:0000256" key="1">
    <source>
        <dbReference type="ARBA" id="ARBA00022679"/>
    </source>
</evidence>
<sequence>MFDNYALAAEFLASRVKDCQVLVVGDVMLDRYYFGEVKRISPEAPVPVTRVLSEKEVLGGAANVVRNLALLGCRVLLAGMTGQDNNRNRMTKLLADIGVEADGLITGNRPTTTKLRVIGGHQQMLRLDFEDTRPVSPSAVKKLCQYVEQSIQAGVAAIIISDYGKGLCTPALCQCVIQAANRHKIPIIVDPKGDNWLKYSEAYLLTPNLKEISEAVRRPVTNSDKAVKLAADKVRRRFKLSGVVVTRSEKGLTLIDDAREVHIPTRAQEVFDVSGAGDTVIAVLGAALAGGLDLADAAQLANLAAGVVVAKLGTYAISREELVEAFESFVKRE</sequence>
<evidence type="ECO:0000313" key="4">
    <source>
        <dbReference type="EMBL" id="BBB91606.1"/>
    </source>
</evidence>
<dbReference type="GO" id="GO:0005829">
    <property type="term" value="C:cytosol"/>
    <property type="evidence" value="ECO:0007669"/>
    <property type="project" value="TreeGrafter"/>
</dbReference>
<dbReference type="PANTHER" id="PTHR46969:SF1">
    <property type="entry name" value="BIFUNCTIONAL PROTEIN HLDE"/>
    <property type="match status" value="1"/>
</dbReference>
<dbReference type="Pfam" id="PF00294">
    <property type="entry name" value="PfkB"/>
    <property type="match status" value="1"/>
</dbReference>
<evidence type="ECO:0000313" key="5">
    <source>
        <dbReference type="Proteomes" id="UP000276437"/>
    </source>
</evidence>
<dbReference type="InterPro" id="IPR029056">
    <property type="entry name" value="Ribokinase-like"/>
</dbReference>
<dbReference type="PANTHER" id="PTHR46969">
    <property type="entry name" value="BIFUNCTIONAL PROTEIN HLDE"/>
    <property type="match status" value="1"/>
</dbReference>
<dbReference type="CDD" id="cd01172">
    <property type="entry name" value="RfaE_like"/>
    <property type="match status" value="1"/>
</dbReference>
<evidence type="ECO:0000259" key="3">
    <source>
        <dbReference type="Pfam" id="PF00294"/>
    </source>
</evidence>
<dbReference type="Gene3D" id="3.40.1190.20">
    <property type="match status" value="1"/>
</dbReference>
<evidence type="ECO:0000256" key="2">
    <source>
        <dbReference type="ARBA" id="ARBA00022777"/>
    </source>
</evidence>
<dbReference type="AlphaFoldDB" id="A0A348AKK8"/>
<dbReference type="GO" id="GO:0033786">
    <property type="term" value="F:heptose-1-phosphate adenylyltransferase activity"/>
    <property type="evidence" value="ECO:0007669"/>
    <property type="project" value="TreeGrafter"/>
</dbReference>
<protein>
    <submittedName>
        <fullName evidence="4">Bifunctional protein HldE</fullName>
    </submittedName>
</protein>
<gene>
    <name evidence="4" type="primary">hldE_3</name>
    <name evidence="4" type="ORF">MAMMFC1_02290</name>
</gene>
<keyword evidence="2" id="KW-0418">Kinase</keyword>
<dbReference type="InterPro" id="IPR011611">
    <property type="entry name" value="PfkB_dom"/>
</dbReference>
<reference evidence="4 5" key="1">
    <citation type="journal article" date="2018" name="Int. J. Syst. Evol. Microbiol.">
        <title>Methylomusa anaerophila gen. nov., sp. nov., an anaerobic methanol-utilizing bacterium isolated from a microbial fuel cell.</title>
        <authorList>
            <person name="Amano N."/>
            <person name="Yamamuro A."/>
            <person name="Miyahara M."/>
            <person name="Kouzuma A."/>
            <person name="Abe T."/>
            <person name="Watanabe K."/>
        </authorList>
    </citation>
    <scope>NUCLEOTIDE SEQUENCE [LARGE SCALE GENOMIC DNA]</scope>
    <source>
        <strain evidence="4 5">MMFC1</strain>
    </source>
</reference>
<dbReference type="GO" id="GO:0033785">
    <property type="term" value="F:heptose 7-phosphate kinase activity"/>
    <property type="evidence" value="ECO:0007669"/>
    <property type="project" value="TreeGrafter"/>
</dbReference>
<keyword evidence="1" id="KW-0808">Transferase</keyword>
<accession>A0A348AKK8</accession>